<reference evidence="1 2" key="1">
    <citation type="submission" date="2019-07" db="EMBL/GenBank/DDBJ databases">
        <title>Whole genome shotgun sequence of Methylobacterium gnaphalii NBRC 107716.</title>
        <authorList>
            <person name="Hosoyama A."/>
            <person name="Uohara A."/>
            <person name="Ohji S."/>
            <person name="Ichikawa N."/>
        </authorList>
    </citation>
    <scope>NUCLEOTIDE SEQUENCE [LARGE SCALE GENOMIC DNA]</scope>
    <source>
        <strain evidence="1 2">NBRC 107716</strain>
    </source>
</reference>
<dbReference type="AlphaFoldDB" id="A0A512JIU2"/>
<dbReference type="OrthoDB" id="7870735at2"/>
<proteinExistence type="predicted"/>
<evidence type="ECO:0000313" key="2">
    <source>
        <dbReference type="Proteomes" id="UP000321750"/>
    </source>
</evidence>
<keyword evidence="2" id="KW-1185">Reference proteome</keyword>
<evidence type="ECO:0000313" key="1">
    <source>
        <dbReference type="EMBL" id="GEP09843.1"/>
    </source>
</evidence>
<sequence length="137" mass="15112">MNAQRHIARAYPPRYTVRAVTAWAIALLNAYKPALPASPIMAAQREPAADVAFRRLLRACVTDSVHRRQLGAWCTAKANPADRDLSFAQACKRNGWSEKTAERNVDRSLTALVLALNNDGVEGGRPTRYPGQLFRPG</sequence>
<dbReference type="EMBL" id="BJZV01000007">
    <property type="protein sequence ID" value="GEP09843.1"/>
    <property type="molecule type" value="Genomic_DNA"/>
</dbReference>
<accession>A0A512JIU2</accession>
<protein>
    <submittedName>
        <fullName evidence="1">Uncharacterized protein</fullName>
    </submittedName>
</protein>
<name>A0A512JIU2_9HYPH</name>
<dbReference type="Proteomes" id="UP000321750">
    <property type="component" value="Unassembled WGS sequence"/>
</dbReference>
<comment type="caution">
    <text evidence="1">The sequence shown here is derived from an EMBL/GenBank/DDBJ whole genome shotgun (WGS) entry which is preliminary data.</text>
</comment>
<organism evidence="1 2">
    <name type="scientific">Methylobacterium gnaphalii</name>
    <dbReference type="NCBI Taxonomy" id="1010610"/>
    <lineage>
        <taxon>Bacteria</taxon>
        <taxon>Pseudomonadati</taxon>
        <taxon>Pseudomonadota</taxon>
        <taxon>Alphaproteobacteria</taxon>
        <taxon>Hyphomicrobiales</taxon>
        <taxon>Methylobacteriaceae</taxon>
        <taxon>Methylobacterium</taxon>
    </lineage>
</organism>
<gene>
    <name evidence="1" type="ORF">MGN01_16880</name>
</gene>
<dbReference type="RefSeq" id="WP_147046142.1">
    <property type="nucleotide sequence ID" value="NZ_BJZV01000007.1"/>
</dbReference>